<proteinExistence type="predicted"/>
<protein>
    <recommendedName>
        <fullName evidence="4">Extracellular membrane protein CFEM domain-containing protein</fullName>
    </recommendedName>
</protein>
<evidence type="ECO:0000256" key="1">
    <source>
        <dbReference type="SAM" id="SignalP"/>
    </source>
</evidence>
<gene>
    <name evidence="2" type="ORF">M422DRAFT_56980</name>
</gene>
<feature type="signal peptide" evidence="1">
    <location>
        <begin position="1"/>
        <end position="18"/>
    </location>
</feature>
<evidence type="ECO:0008006" key="4">
    <source>
        <dbReference type="Google" id="ProtNLM"/>
    </source>
</evidence>
<keyword evidence="1" id="KW-0732">Signal</keyword>
<sequence length="179" mass="18055">MIALTFLFGLLFTTQVMSSHTPSFDVSIFARQATGSLPSATGPCVSPCEALSTNSDTCTNGDDTFDCVCSPDYGQSFVQCAQCVVNEAGSTSTLGQTAENDLQDYSDICSQNGHPFNPPLTLQGSGPTGNSANGITGTKSGSGSTIGVKAGNGAAKLSLTGTVAMLGLFAIGFIAASSV</sequence>
<keyword evidence="3" id="KW-1185">Reference proteome</keyword>
<evidence type="ECO:0000313" key="2">
    <source>
        <dbReference type="EMBL" id="KIJ23015.1"/>
    </source>
</evidence>
<dbReference type="HOGENOM" id="CLU_104753_0_0_1"/>
<evidence type="ECO:0000313" key="3">
    <source>
        <dbReference type="Proteomes" id="UP000054279"/>
    </source>
</evidence>
<name>A0A0C9UD57_SPHS4</name>
<organism evidence="2 3">
    <name type="scientific">Sphaerobolus stellatus (strain SS14)</name>
    <dbReference type="NCBI Taxonomy" id="990650"/>
    <lineage>
        <taxon>Eukaryota</taxon>
        <taxon>Fungi</taxon>
        <taxon>Dikarya</taxon>
        <taxon>Basidiomycota</taxon>
        <taxon>Agaricomycotina</taxon>
        <taxon>Agaricomycetes</taxon>
        <taxon>Phallomycetidae</taxon>
        <taxon>Geastrales</taxon>
        <taxon>Sphaerobolaceae</taxon>
        <taxon>Sphaerobolus</taxon>
    </lineage>
</organism>
<reference evidence="2 3" key="1">
    <citation type="submission" date="2014-06" db="EMBL/GenBank/DDBJ databases">
        <title>Evolutionary Origins and Diversification of the Mycorrhizal Mutualists.</title>
        <authorList>
            <consortium name="DOE Joint Genome Institute"/>
            <consortium name="Mycorrhizal Genomics Consortium"/>
            <person name="Kohler A."/>
            <person name="Kuo A."/>
            <person name="Nagy L.G."/>
            <person name="Floudas D."/>
            <person name="Copeland A."/>
            <person name="Barry K.W."/>
            <person name="Cichocki N."/>
            <person name="Veneault-Fourrey C."/>
            <person name="LaButti K."/>
            <person name="Lindquist E.A."/>
            <person name="Lipzen A."/>
            <person name="Lundell T."/>
            <person name="Morin E."/>
            <person name="Murat C."/>
            <person name="Riley R."/>
            <person name="Ohm R."/>
            <person name="Sun H."/>
            <person name="Tunlid A."/>
            <person name="Henrissat B."/>
            <person name="Grigoriev I.V."/>
            <person name="Hibbett D.S."/>
            <person name="Martin F."/>
        </authorList>
    </citation>
    <scope>NUCLEOTIDE SEQUENCE [LARGE SCALE GENOMIC DNA]</scope>
    <source>
        <strain evidence="2 3">SS14</strain>
    </source>
</reference>
<dbReference type="AlphaFoldDB" id="A0A0C9UD57"/>
<dbReference type="Proteomes" id="UP000054279">
    <property type="component" value="Unassembled WGS sequence"/>
</dbReference>
<feature type="chain" id="PRO_5002204723" description="Extracellular membrane protein CFEM domain-containing protein" evidence="1">
    <location>
        <begin position="19"/>
        <end position="179"/>
    </location>
</feature>
<accession>A0A0C9UD57</accession>
<dbReference type="EMBL" id="KN837839">
    <property type="protein sequence ID" value="KIJ23015.1"/>
    <property type="molecule type" value="Genomic_DNA"/>
</dbReference>